<sequence>MSRDVLTVSQTEPGCYPTISAAISAAGPGGTVIVQPGRYREQLLLLSSVTLVAEDGRGTVVVETDEVVAFASGGTNVLRGLVLRGGGDRLPALQIAAGTLELDDCEVNGSGVVAVHARGGNLRLRGGAVTNPAGAGVLVEGEAQVEASGVTVSDIGTAAMLITGTADPVFRNCVVKDVRGPGVHSAAGSRGRLLDCEISAVDGPAVAVDGGALVLTGTTIRDTVGAGVVVVAGTPALDGCGIERTGGHGVVGTGGTMAMRDCRVSAPAGSGVLLTEAARGNFVDCDVAGGLSTDGMAEPTVHGGVLHGTAEQPGLSVQGEARCVAEGVTVRAQRHGVFVAGQARAELTDLTIMAATIAGVEVGEHGRAELLRSRVQDCATGLLVTAGALTVTDTRLRGGSCAVVLQGGTVVMAGCDVTEPARAGIVAAGGSSLTLRGSRVHGSGGPGVRFEAGSRGGVDGCEIFDNVGAGLLLETNEPVEVTGTRQTGNEAERPTVTAPRESARTVPVAAASVDPGVPVAGAAPGTDAASVLLAQLNGLVGLAGVKREVATLVGLHRVSQRRAAAGLPSPPMSRHMVFAGAPGTGKTTVARLYGQILAALGVLRQGQIVEVARADLVAEHLGGTAVKTTEKFTEALGGVFFVDEAYTLAPVDSGGGGGHDFGREAVDTLVKLMEDHRDDVVVIVAGYSPQMRTFLAANPGLSSRFAKTIEFESYSPTELQTIVENLCSTHHYSLDYDTRLALVDLFRAMTRGPSFGNARVARQVFEEMVGRQAFRLAQRPDVAGVELAQLLPEDLGRPAESVATATTPSTEVGRLLDQLDGMIGLAEVKREVSELIDVLEAARARLAAGLPAPPVSRHLVFAGPPGTGKTTVARLYGQILTALGALPTGQLVEVARADLVGEYVGHTAQRTREAFERALGGVLFIDEAYTLSPAGSQQDFGREAIETLMKLMEDHREEIVVIAAGYDAEMADFLDANPGLRSRFTRRVNFVNYAADELVAIVEGLARTSGYDCPGPTLTALRAHFEVVPRGRSFGNGRYARTMLDEMIVRQARRLRAATAPTVEEMRVLLPQDVTPASTVAH</sequence>
<dbReference type="PANTHER" id="PTHR43392">
    <property type="entry name" value="AAA-TYPE ATPASE FAMILY PROTEIN / ANKYRIN REPEAT FAMILY PROTEIN"/>
    <property type="match status" value="1"/>
</dbReference>
<comment type="caution">
    <text evidence="6">The sequence shown here is derived from an EMBL/GenBank/DDBJ whole genome shotgun (WGS) entry which is preliminary data.</text>
</comment>
<dbReference type="GO" id="GO:0005524">
    <property type="term" value="F:ATP binding"/>
    <property type="evidence" value="ECO:0007669"/>
    <property type="project" value="UniProtKB-KW"/>
</dbReference>
<dbReference type="InterPro" id="IPR011050">
    <property type="entry name" value="Pectin_lyase_fold/virulence"/>
</dbReference>
<dbReference type="InterPro" id="IPR050773">
    <property type="entry name" value="CbxX/CfxQ_RuBisCO_ESX"/>
</dbReference>
<dbReference type="SUPFAM" id="SSF52540">
    <property type="entry name" value="P-loop containing nucleoside triphosphate hydrolases"/>
    <property type="match status" value="2"/>
</dbReference>
<feature type="domain" description="AAA+ ATPase" evidence="5">
    <location>
        <begin position="855"/>
        <end position="994"/>
    </location>
</feature>
<dbReference type="InterPro" id="IPR027417">
    <property type="entry name" value="P-loop_NTPase"/>
</dbReference>
<evidence type="ECO:0000256" key="1">
    <source>
        <dbReference type="ARBA" id="ARBA00010378"/>
    </source>
</evidence>
<evidence type="ECO:0000313" key="7">
    <source>
        <dbReference type="Proteomes" id="UP000283832"/>
    </source>
</evidence>
<evidence type="ECO:0000256" key="3">
    <source>
        <dbReference type="ARBA" id="ARBA00022840"/>
    </source>
</evidence>
<dbReference type="InterPro" id="IPR000641">
    <property type="entry name" value="CbxX/CfxQ"/>
</dbReference>
<dbReference type="InterPro" id="IPR041627">
    <property type="entry name" value="AAA_lid_6"/>
</dbReference>
<dbReference type="SMART" id="SM00382">
    <property type="entry name" value="AAA"/>
    <property type="match status" value="2"/>
</dbReference>
<evidence type="ECO:0000259" key="5">
    <source>
        <dbReference type="SMART" id="SM00382"/>
    </source>
</evidence>
<dbReference type="Proteomes" id="UP000283832">
    <property type="component" value="Unassembled WGS sequence"/>
</dbReference>
<feature type="region of interest" description="Disordered" evidence="4">
    <location>
        <begin position="481"/>
        <end position="507"/>
    </location>
</feature>
<dbReference type="OrthoDB" id="9806903at2"/>
<gene>
    <name evidence="6" type="ORF">D2L64_25600</name>
</gene>
<comment type="similarity">
    <text evidence="1">Belongs to the CbxX/CfxQ family.</text>
</comment>
<keyword evidence="3" id="KW-0067">ATP-binding</keyword>
<evidence type="ECO:0000313" key="6">
    <source>
        <dbReference type="EMBL" id="RIV31602.1"/>
    </source>
</evidence>
<feature type="domain" description="AAA+ ATPase" evidence="5">
    <location>
        <begin position="572"/>
        <end position="715"/>
    </location>
</feature>
<dbReference type="Pfam" id="PF13229">
    <property type="entry name" value="Beta_helix"/>
    <property type="match status" value="2"/>
</dbReference>
<dbReference type="GO" id="GO:0016887">
    <property type="term" value="F:ATP hydrolysis activity"/>
    <property type="evidence" value="ECO:0007669"/>
    <property type="project" value="InterPro"/>
</dbReference>
<reference evidence="6 7" key="1">
    <citation type="submission" date="2018-08" db="EMBL/GenBank/DDBJ databases">
        <title>Jishengella sp. nov., isolated from a root of Azadirachta indica A. Juss. var. siamensis Valenton.</title>
        <authorList>
            <person name="Kuncharoen N."/>
            <person name="Tanasupawat S."/>
            <person name="Kudo T."/>
            <person name="Ohkuma M."/>
        </authorList>
    </citation>
    <scope>NUCLEOTIDE SEQUENCE [LARGE SCALE GENOMIC DNA]</scope>
    <source>
        <strain evidence="6 7">AZ1-13</strain>
    </source>
</reference>
<evidence type="ECO:0000256" key="2">
    <source>
        <dbReference type="ARBA" id="ARBA00022741"/>
    </source>
</evidence>
<dbReference type="PANTHER" id="PTHR43392:SF2">
    <property type="entry name" value="AAA-TYPE ATPASE FAMILY PROTEIN _ ANKYRIN REPEAT FAMILY PROTEIN"/>
    <property type="match status" value="1"/>
</dbReference>
<dbReference type="AlphaFoldDB" id="A0A418MN51"/>
<dbReference type="Gene3D" id="1.10.8.60">
    <property type="match status" value="2"/>
</dbReference>
<dbReference type="Gene3D" id="3.40.50.300">
    <property type="entry name" value="P-loop containing nucleotide triphosphate hydrolases"/>
    <property type="match status" value="2"/>
</dbReference>
<dbReference type="InterPro" id="IPR012334">
    <property type="entry name" value="Pectin_lyas_fold"/>
</dbReference>
<dbReference type="Gene3D" id="2.160.20.10">
    <property type="entry name" value="Single-stranded right-handed beta-helix, Pectin lyase-like"/>
    <property type="match status" value="2"/>
</dbReference>
<dbReference type="SMART" id="SM00710">
    <property type="entry name" value="PbH1"/>
    <property type="match status" value="10"/>
</dbReference>
<dbReference type="Pfam" id="PF00004">
    <property type="entry name" value="AAA"/>
    <property type="match status" value="2"/>
</dbReference>
<organism evidence="6 7">
    <name type="scientific">Micromonospora radicis</name>
    <dbReference type="NCBI Taxonomy" id="1894971"/>
    <lineage>
        <taxon>Bacteria</taxon>
        <taxon>Bacillati</taxon>
        <taxon>Actinomycetota</taxon>
        <taxon>Actinomycetes</taxon>
        <taxon>Micromonosporales</taxon>
        <taxon>Micromonosporaceae</taxon>
        <taxon>Micromonospora</taxon>
    </lineage>
</organism>
<name>A0A418MN51_9ACTN</name>
<keyword evidence="7" id="KW-1185">Reference proteome</keyword>
<dbReference type="InterPro" id="IPR006626">
    <property type="entry name" value="PbH1"/>
</dbReference>
<dbReference type="Pfam" id="PF17866">
    <property type="entry name" value="AAA_lid_6"/>
    <property type="match status" value="2"/>
</dbReference>
<dbReference type="FunFam" id="3.40.50.300:FF:000216">
    <property type="entry name" value="Type VII secretion ATPase EccA"/>
    <property type="match status" value="2"/>
</dbReference>
<keyword evidence="2" id="KW-0547">Nucleotide-binding</keyword>
<dbReference type="InterPro" id="IPR039448">
    <property type="entry name" value="Beta_helix"/>
</dbReference>
<proteinExistence type="inferred from homology"/>
<dbReference type="PRINTS" id="PR00819">
    <property type="entry name" value="CBXCFQXSUPER"/>
</dbReference>
<dbReference type="SUPFAM" id="SSF51126">
    <property type="entry name" value="Pectin lyase-like"/>
    <property type="match status" value="2"/>
</dbReference>
<dbReference type="InterPro" id="IPR003593">
    <property type="entry name" value="AAA+_ATPase"/>
</dbReference>
<dbReference type="InterPro" id="IPR003959">
    <property type="entry name" value="ATPase_AAA_core"/>
</dbReference>
<protein>
    <submittedName>
        <fullName evidence="6">AAA family ATPase</fullName>
    </submittedName>
</protein>
<dbReference type="RefSeq" id="WP_119579767.1">
    <property type="nucleotide sequence ID" value="NZ_QXEC01000041.1"/>
</dbReference>
<evidence type="ECO:0000256" key="4">
    <source>
        <dbReference type="SAM" id="MobiDB-lite"/>
    </source>
</evidence>
<dbReference type="EMBL" id="QXEC01000041">
    <property type="protein sequence ID" value="RIV31602.1"/>
    <property type="molecule type" value="Genomic_DNA"/>
</dbReference>
<accession>A0A418MN51</accession>
<dbReference type="CDD" id="cd00009">
    <property type="entry name" value="AAA"/>
    <property type="match status" value="2"/>
</dbReference>